<reference evidence="2" key="1">
    <citation type="journal article" date="2020" name="Stud. Mycol.">
        <title>101 Dothideomycetes genomes: a test case for predicting lifestyles and emergence of pathogens.</title>
        <authorList>
            <person name="Haridas S."/>
            <person name="Albert R."/>
            <person name="Binder M."/>
            <person name="Bloem J."/>
            <person name="Labutti K."/>
            <person name="Salamov A."/>
            <person name="Andreopoulos B."/>
            <person name="Baker S."/>
            <person name="Barry K."/>
            <person name="Bills G."/>
            <person name="Bluhm B."/>
            <person name="Cannon C."/>
            <person name="Castanera R."/>
            <person name="Culley D."/>
            <person name="Daum C."/>
            <person name="Ezra D."/>
            <person name="Gonzalez J."/>
            <person name="Henrissat B."/>
            <person name="Kuo A."/>
            <person name="Liang C."/>
            <person name="Lipzen A."/>
            <person name="Lutzoni F."/>
            <person name="Magnuson J."/>
            <person name="Mondo S."/>
            <person name="Nolan M."/>
            <person name="Ohm R."/>
            <person name="Pangilinan J."/>
            <person name="Park H.-J."/>
            <person name="Ramirez L."/>
            <person name="Alfaro M."/>
            <person name="Sun H."/>
            <person name="Tritt A."/>
            <person name="Yoshinaga Y."/>
            <person name="Zwiers L.-H."/>
            <person name="Turgeon B."/>
            <person name="Goodwin S."/>
            <person name="Spatafora J."/>
            <person name="Crous P."/>
            <person name="Grigoriev I."/>
        </authorList>
    </citation>
    <scope>NUCLEOTIDE SEQUENCE</scope>
    <source>
        <strain evidence="2">CBS 122367</strain>
    </source>
</reference>
<name>A0A6G1IXQ6_9PLEO</name>
<proteinExistence type="predicted"/>
<dbReference type="Proteomes" id="UP000799291">
    <property type="component" value="Unassembled WGS sequence"/>
</dbReference>
<feature type="region of interest" description="Disordered" evidence="1">
    <location>
        <begin position="259"/>
        <end position="291"/>
    </location>
</feature>
<keyword evidence="3" id="KW-1185">Reference proteome</keyword>
<feature type="compositionally biased region" description="Basic and acidic residues" evidence="1">
    <location>
        <begin position="279"/>
        <end position="289"/>
    </location>
</feature>
<dbReference type="AlphaFoldDB" id="A0A6G1IXQ6"/>
<dbReference type="OrthoDB" id="5272500at2759"/>
<evidence type="ECO:0000256" key="1">
    <source>
        <dbReference type="SAM" id="MobiDB-lite"/>
    </source>
</evidence>
<accession>A0A6G1IXQ6</accession>
<evidence type="ECO:0000313" key="3">
    <source>
        <dbReference type="Proteomes" id="UP000799291"/>
    </source>
</evidence>
<evidence type="ECO:0000313" key="2">
    <source>
        <dbReference type="EMBL" id="KAF2683046.1"/>
    </source>
</evidence>
<dbReference type="EMBL" id="MU005585">
    <property type="protein sequence ID" value="KAF2683046.1"/>
    <property type="molecule type" value="Genomic_DNA"/>
</dbReference>
<protein>
    <submittedName>
        <fullName evidence="2">Uncharacterized protein</fullName>
    </submittedName>
</protein>
<organism evidence="2 3">
    <name type="scientific">Lentithecium fluviatile CBS 122367</name>
    <dbReference type="NCBI Taxonomy" id="1168545"/>
    <lineage>
        <taxon>Eukaryota</taxon>
        <taxon>Fungi</taxon>
        <taxon>Dikarya</taxon>
        <taxon>Ascomycota</taxon>
        <taxon>Pezizomycotina</taxon>
        <taxon>Dothideomycetes</taxon>
        <taxon>Pleosporomycetidae</taxon>
        <taxon>Pleosporales</taxon>
        <taxon>Massarineae</taxon>
        <taxon>Lentitheciaceae</taxon>
        <taxon>Lentithecium</taxon>
    </lineage>
</organism>
<sequence>MAMMEDMVRLEQSPFAIPREDVDALCADEGFQLLRKCLVHHADFCAFHTASDYEAKQTWILHRDLLHALTMPVVELFKRASALAQKVLCTGKSTRGTADLETAFVGEARSAFLWLQCFLGESWEWGCTMGCPACIITEILSTESHLRLTIAASLLSTASIASPNSSPGASASSSPTQSPIAEAPFRPLVEECSPSQSAAPTLPPLPHILPALRAALASDPFWGPDYWPYLLSKASRLSGGIQSLIQSCIELEALISSSPMTSPTSPSGRNGAPLPKLGLAREGEEEKGVKLSKSKLAKRQLRLKGEEAELLRRCALQCWARAAVPSRIRGEVLGVEREKRGRSLTCP</sequence>
<gene>
    <name evidence="2" type="ORF">K458DRAFT_419272</name>
</gene>